<dbReference type="Gene3D" id="2.30.30.40">
    <property type="entry name" value="SH3 Domains"/>
    <property type="match status" value="1"/>
</dbReference>
<dbReference type="SUPFAM" id="SSF50044">
    <property type="entry name" value="SH3-domain"/>
    <property type="match status" value="1"/>
</dbReference>
<gene>
    <name evidence="6" type="ORF">BDEG_20922</name>
</gene>
<evidence type="ECO:0000313" key="7">
    <source>
        <dbReference type="Proteomes" id="UP000077115"/>
    </source>
</evidence>
<sequence length="945" mass="103208">MVQDSRLKINTSSTTKTAGGNVNGSNSGDSKYATESPTLMPIASEADIDYSLIYALHTFVANLEGQVCVLKGDSLELLDDSNSYWWLVKCIKTQEIGYIPAENVETPTERLARLNGQRNIDHASAKDVDKQSKAPSMHKKPQRIQFSAAAPEIFEEYGSDDGNDARNGENNPYYEYEYNPEDEIVSASTGSLDTISSGRSYMGNDGNRSLGRSQDSSQGSSKTKLWEKLFRKKEPERSPSLNSGSNSPISYRSYSNLDDSASAAPSPRPPSSFNGGTPGKPRFNEREIMVSPRGSSVNRNPAFESGSNSGSMNSSQRPNAINVLRIFAGNVNLDATFKSVAFTETMIASELVNGALKKFRVQGANPADYYISVLYMDSQRQLNDNEVVFKVLDALKQKNLPGIGDFSKVSQSYGFRGNVSTVRITDDSLIRVLINKKSQELIDGPLRPMRIAYHDLPSQKRIYRTIGIPRGAKAEDAIEIALLSFGMQPSAEVEYSLCSVLNNQETVLIPGEPLIPIMRVAEQRGQDLSFLLLRDKLVLPDIPSANNSKPSFAKQGANNVETPSAPRKYSETGSVDTGYAQPTKFVIANPDELQKNSATTVLGPPIASSSPTMLSSTFAQSNVTDEPPSERIHNKLDWINASLDRRTAMATNEQNSPKRKQKDSPSSFGLQNTNALASTHPSRSGNSSPFSKSSTTSRNEQTAASSAGSSYFGSMVDYLDETLKENSDERRIQQMEKDLEIDTSQHKLSTVDRLKRRSSLFKQAPILSSKNESRTGSTSTSLANRGLDGSRITENTNPSSESLSTPLKNVLNNIEADIEAILRKNVKQDSERRKSVRLSTNLIAQKVSRTSAAQQANARSSPKPDSVSTIIAANIDSDKDDIDALYLAFNDTQQQLGGLEKMIEDLIGKAISLIDIPSPSGQLSVISPAPLSATRQMVYSNIHVK</sequence>
<feature type="compositionally biased region" description="Polar residues" evidence="3">
    <location>
        <begin position="8"/>
        <end position="18"/>
    </location>
</feature>
<reference evidence="6 7" key="1">
    <citation type="submission" date="2006-10" db="EMBL/GenBank/DDBJ databases">
        <title>The Genome Sequence of Batrachochytrium dendrobatidis JEL423.</title>
        <authorList>
            <consortium name="The Broad Institute Genome Sequencing Platform"/>
            <person name="Birren B."/>
            <person name="Lander E."/>
            <person name="Galagan J."/>
            <person name="Cuomo C."/>
            <person name="Devon K."/>
            <person name="Jaffe D."/>
            <person name="Butler J."/>
            <person name="Alvarez P."/>
            <person name="Gnerre S."/>
            <person name="Grabherr M."/>
            <person name="Kleber M."/>
            <person name="Mauceli E."/>
            <person name="Brockman W."/>
            <person name="Young S."/>
            <person name="LaButti K."/>
            <person name="Sykes S."/>
            <person name="DeCaprio D."/>
            <person name="Crawford M."/>
            <person name="Koehrsen M."/>
            <person name="Engels R."/>
            <person name="Montgomery P."/>
            <person name="Pearson M."/>
            <person name="Howarth C."/>
            <person name="Larson L."/>
            <person name="White J."/>
            <person name="O'Leary S."/>
            <person name="Kodira C."/>
            <person name="Zeng Q."/>
            <person name="Yandava C."/>
            <person name="Alvarado L."/>
            <person name="Longcore J."/>
            <person name="James T."/>
        </authorList>
    </citation>
    <scope>NUCLEOTIDE SEQUENCE [LARGE SCALE GENOMIC DNA]</scope>
    <source>
        <strain evidence="6 7">JEL423</strain>
    </source>
</reference>
<feature type="region of interest" description="Disordered" evidence="3">
    <location>
        <begin position="604"/>
        <end position="633"/>
    </location>
</feature>
<proteinExistence type="predicted"/>
<dbReference type="PANTHER" id="PTHR47775:SF1">
    <property type="entry name" value="BUD SITE SELECTION PROTEIN 14"/>
    <property type="match status" value="1"/>
</dbReference>
<feature type="region of interest" description="Disordered" evidence="3">
    <location>
        <begin position="156"/>
        <end position="175"/>
    </location>
</feature>
<dbReference type="GO" id="GO:0007165">
    <property type="term" value="P:signal transduction"/>
    <property type="evidence" value="ECO:0007669"/>
    <property type="project" value="InterPro"/>
</dbReference>
<protein>
    <recommendedName>
        <fullName evidence="8">SH3 domain-containing protein</fullName>
    </recommendedName>
</protein>
<dbReference type="SMART" id="SM00314">
    <property type="entry name" value="RA"/>
    <property type="match status" value="2"/>
</dbReference>
<feature type="compositionally biased region" description="Polar residues" evidence="3">
    <location>
        <begin position="792"/>
        <end position="805"/>
    </location>
</feature>
<feature type="compositionally biased region" description="Polar residues" evidence="3">
    <location>
        <begin position="188"/>
        <end position="199"/>
    </location>
</feature>
<accession>A0A177W9M8</accession>
<feature type="compositionally biased region" description="Polar residues" evidence="3">
    <location>
        <begin position="664"/>
        <end position="680"/>
    </location>
</feature>
<feature type="region of interest" description="Disordered" evidence="3">
    <location>
        <begin position="650"/>
        <end position="708"/>
    </location>
</feature>
<dbReference type="EMBL" id="DS022300">
    <property type="protein sequence ID" value="OAJ36788.1"/>
    <property type="molecule type" value="Genomic_DNA"/>
</dbReference>
<feature type="compositionally biased region" description="Polar residues" evidence="3">
    <location>
        <begin position="239"/>
        <end position="259"/>
    </location>
</feature>
<dbReference type="PROSITE" id="PS50200">
    <property type="entry name" value="RA"/>
    <property type="match status" value="2"/>
</dbReference>
<evidence type="ECO:0000259" key="5">
    <source>
        <dbReference type="PROSITE" id="PS50200"/>
    </source>
</evidence>
<dbReference type="Pfam" id="PF00018">
    <property type="entry name" value="SH3_1"/>
    <property type="match status" value="1"/>
</dbReference>
<organism evidence="6 7">
    <name type="scientific">Batrachochytrium dendrobatidis (strain JEL423)</name>
    <dbReference type="NCBI Taxonomy" id="403673"/>
    <lineage>
        <taxon>Eukaryota</taxon>
        <taxon>Fungi</taxon>
        <taxon>Fungi incertae sedis</taxon>
        <taxon>Chytridiomycota</taxon>
        <taxon>Chytridiomycota incertae sedis</taxon>
        <taxon>Chytridiomycetes</taxon>
        <taxon>Rhizophydiales</taxon>
        <taxon>Rhizophydiales incertae sedis</taxon>
        <taxon>Batrachochytrium</taxon>
    </lineage>
</organism>
<feature type="region of interest" description="Disordered" evidence="3">
    <location>
        <begin position="1"/>
        <end position="34"/>
    </location>
</feature>
<feature type="compositionally biased region" description="Basic and acidic residues" evidence="3">
    <location>
        <begin position="224"/>
        <end position="237"/>
    </location>
</feature>
<feature type="region of interest" description="Disordered" evidence="3">
    <location>
        <begin position="762"/>
        <end position="805"/>
    </location>
</feature>
<feature type="domain" description="Ras-associating" evidence="5">
    <location>
        <begin position="320"/>
        <end position="400"/>
    </location>
</feature>
<dbReference type="Pfam" id="PF00788">
    <property type="entry name" value="RA"/>
    <property type="match status" value="2"/>
</dbReference>
<dbReference type="InterPro" id="IPR001452">
    <property type="entry name" value="SH3_domain"/>
</dbReference>
<feature type="compositionally biased region" description="Polar residues" evidence="3">
    <location>
        <begin position="549"/>
        <end position="562"/>
    </location>
</feature>
<feature type="compositionally biased region" description="Basic and acidic residues" evidence="3">
    <location>
        <begin position="119"/>
        <end position="132"/>
    </location>
</feature>
<evidence type="ECO:0000256" key="3">
    <source>
        <dbReference type="SAM" id="MobiDB-lite"/>
    </source>
</evidence>
<feature type="compositionally biased region" description="Low complexity" evidence="3">
    <location>
        <begin position="19"/>
        <end position="30"/>
    </location>
</feature>
<dbReference type="STRING" id="403673.A0A177W9M8"/>
<dbReference type="GO" id="GO:0030950">
    <property type="term" value="P:establishment or maintenance of actin cytoskeleton polarity"/>
    <property type="evidence" value="ECO:0007669"/>
    <property type="project" value="TreeGrafter"/>
</dbReference>
<dbReference type="GO" id="GO:0015630">
    <property type="term" value="C:microtubule cytoskeleton"/>
    <property type="evidence" value="ECO:0007669"/>
    <property type="project" value="TreeGrafter"/>
</dbReference>
<dbReference type="GO" id="GO:0008104">
    <property type="term" value="P:intracellular protein localization"/>
    <property type="evidence" value="ECO:0007669"/>
    <property type="project" value="TreeGrafter"/>
</dbReference>
<feature type="domain" description="Ras-associating" evidence="5">
    <location>
        <begin position="445"/>
        <end position="537"/>
    </location>
</feature>
<dbReference type="GO" id="GO:0051286">
    <property type="term" value="C:cell tip"/>
    <property type="evidence" value="ECO:0007669"/>
    <property type="project" value="TreeGrafter"/>
</dbReference>
<feature type="compositionally biased region" description="Polar residues" evidence="3">
    <location>
        <begin position="607"/>
        <end position="624"/>
    </location>
</feature>
<feature type="region of interest" description="Disordered" evidence="3">
    <location>
        <begin position="117"/>
        <end position="145"/>
    </location>
</feature>
<feature type="region of interest" description="Disordered" evidence="3">
    <location>
        <begin position="188"/>
        <end position="316"/>
    </location>
</feature>
<name>A0A177W9M8_BATDL</name>
<dbReference type="OrthoDB" id="196165at2759"/>
<dbReference type="InterPro" id="IPR036028">
    <property type="entry name" value="SH3-like_dom_sf"/>
</dbReference>
<dbReference type="CDD" id="cd17043">
    <property type="entry name" value="RA"/>
    <property type="match status" value="1"/>
</dbReference>
<dbReference type="Proteomes" id="UP000077115">
    <property type="component" value="Unassembled WGS sequence"/>
</dbReference>
<evidence type="ECO:0000256" key="1">
    <source>
        <dbReference type="ARBA" id="ARBA00022443"/>
    </source>
</evidence>
<dbReference type="InterPro" id="IPR029071">
    <property type="entry name" value="Ubiquitin-like_domsf"/>
</dbReference>
<feature type="region of interest" description="Disordered" evidence="3">
    <location>
        <begin position="549"/>
        <end position="576"/>
    </location>
</feature>
<evidence type="ECO:0000259" key="4">
    <source>
        <dbReference type="PROSITE" id="PS50002"/>
    </source>
</evidence>
<keyword evidence="1 2" id="KW-0728">SH3 domain</keyword>
<feature type="compositionally biased region" description="Polar residues" evidence="3">
    <location>
        <begin position="766"/>
        <end position="783"/>
    </location>
</feature>
<dbReference type="InterPro" id="IPR000159">
    <property type="entry name" value="RA_dom"/>
</dbReference>
<dbReference type="VEuPathDB" id="FungiDB:BDEG_20922"/>
<dbReference type="PANTHER" id="PTHR47775">
    <property type="entry name" value="BUD SITE SELECTION PROTEIN 14"/>
    <property type="match status" value="1"/>
</dbReference>
<dbReference type="PROSITE" id="PS50002">
    <property type="entry name" value="SH3"/>
    <property type="match status" value="1"/>
</dbReference>
<evidence type="ECO:0000313" key="6">
    <source>
        <dbReference type="EMBL" id="OAJ36788.1"/>
    </source>
</evidence>
<feature type="compositionally biased region" description="Low complexity" evidence="3">
    <location>
        <begin position="681"/>
        <end position="708"/>
    </location>
</feature>
<feature type="compositionally biased region" description="Polar residues" evidence="3">
    <location>
        <begin position="206"/>
        <end position="223"/>
    </location>
</feature>
<feature type="domain" description="SH3" evidence="4">
    <location>
        <begin position="48"/>
        <end position="109"/>
    </location>
</feature>
<dbReference type="SMART" id="SM00326">
    <property type="entry name" value="SH3"/>
    <property type="match status" value="1"/>
</dbReference>
<feature type="compositionally biased region" description="Low complexity" evidence="3">
    <location>
        <begin position="305"/>
        <end position="315"/>
    </location>
</feature>
<dbReference type="SUPFAM" id="SSF54236">
    <property type="entry name" value="Ubiquitin-like"/>
    <property type="match status" value="2"/>
</dbReference>
<evidence type="ECO:0000256" key="2">
    <source>
        <dbReference type="PROSITE-ProRule" id="PRU00192"/>
    </source>
</evidence>
<dbReference type="AlphaFoldDB" id="A0A177W9M8"/>
<dbReference type="InterPro" id="IPR053039">
    <property type="entry name" value="Polarity_Bud-Selection_Reg"/>
</dbReference>
<evidence type="ECO:0008006" key="8">
    <source>
        <dbReference type="Google" id="ProtNLM"/>
    </source>
</evidence>
<dbReference type="Gene3D" id="3.10.20.90">
    <property type="entry name" value="Phosphatidylinositol 3-kinase Catalytic Subunit, Chain A, domain 1"/>
    <property type="match status" value="1"/>
</dbReference>
<reference evidence="6 7" key="2">
    <citation type="submission" date="2016-05" db="EMBL/GenBank/DDBJ databases">
        <title>Lineage-specific infection strategies underlie the spectrum of fungal disease in amphibians.</title>
        <authorList>
            <person name="Cuomo C.A."/>
            <person name="Farrer R.A."/>
            <person name="James T."/>
            <person name="Longcore J."/>
            <person name="Birren B."/>
        </authorList>
    </citation>
    <scope>NUCLEOTIDE SEQUENCE [LARGE SCALE GENOMIC DNA]</scope>
    <source>
        <strain evidence="6 7">JEL423</strain>
    </source>
</reference>